<dbReference type="GO" id="GO:0016020">
    <property type="term" value="C:membrane"/>
    <property type="evidence" value="ECO:0007669"/>
    <property type="project" value="InterPro"/>
</dbReference>
<organism evidence="2">
    <name type="scientific">hydrothermal vent metagenome</name>
    <dbReference type="NCBI Taxonomy" id="652676"/>
    <lineage>
        <taxon>unclassified sequences</taxon>
        <taxon>metagenomes</taxon>
        <taxon>ecological metagenomes</taxon>
    </lineage>
</organism>
<gene>
    <name evidence="2" type="ORF">MNBD_ALPHA02-681</name>
</gene>
<name>A0A3B0SE35_9ZZZZ</name>
<feature type="transmembrane region" description="Helical" evidence="1">
    <location>
        <begin position="27"/>
        <end position="47"/>
    </location>
</feature>
<keyword evidence="1" id="KW-1133">Transmembrane helix</keyword>
<keyword evidence="1" id="KW-0812">Transmembrane</keyword>
<keyword evidence="1" id="KW-0472">Membrane</keyword>
<sequence length="150" mass="16811">MPLLILLVLLAVPYLEFMVFLEVSHAIGGFQALMLTILTAVIGVYLIRQQGLVVMNRMHHALQKGESPVEDIFHGFFLLIAGLFFLLPGFITDTVALLLAIEPVRAMLGKIIIRNIRTTFYKPPGKEGIIIDGEFEETPDNPKNIDHDDR</sequence>
<dbReference type="EMBL" id="UOED01000092">
    <property type="protein sequence ID" value="VAV94573.1"/>
    <property type="molecule type" value="Genomic_DNA"/>
</dbReference>
<dbReference type="NCBIfam" id="NF008528">
    <property type="entry name" value="PRK11463.1-2"/>
    <property type="match status" value="1"/>
</dbReference>
<dbReference type="PANTHER" id="PTHR35335:SF1">
    <property type="entry name" value="UPF0716 PROTEIN FXSA"/>
    <property type="match status" value="1"/>
</dbReference>
<dbReference type="InterPro" id="IPR007313">
    <property type="entry name" value="FxsA"/>
</dbReference>
<evidence type="ECO:0008006" key="3">
    <source>
        <dbReference type="Google" id="ProtNLM"/>
    </source>
</evidence>
<dbReference type="PANTHER" id="PTHR35335">
    <property type="entry name" value="UPF0716 PROTEIN FXSA"/>
    <property type="match status" value="1"/>
</dbReference>
<dbReference type="Pfam" id="PF04186">
    <property type="entry name" value="FxsA"/>
    <property type="match status" value="1"/>
</dbReference>
<evidence type="ECO:0000256" key="1">
    <source>
        <dbReference type="SAM" id="Phobius"/>
    </source>
</evidence>
<proteinExistence type="predicted"/>
<accession>A0A3B0SE35</accession>
<dbReference type="AlphaFoldDB" id="A0A3B0SE35"/>
<reference evidence="2" key="1">
    <citation type="submission" date="2018-06" db="EMBL/GenBank/DDBJ databases">
        <authorList>
            <person name="Zhirakovskaya E."/>
        </authorList>
    </citation>
    <scope>NUCLEOTIDE SEQUENCE</scope>
</reference>
<protein>
    <recommendedName>
        <fullName evidence="3">FxsA protein</fullName>
    </recommendedName>
</protein>
<evidence type="ECO:0000313" key="2">
    <source>
        <dbReference type="EMBL" id="VAV94573.1"/>
    </source>
</evidence>